<sequence>MTPAFYRPLRLSAAPLFLSIILSFGSPDHAQAQISPFTQALAAAAGQDDTISAFYRARDYRTLWTGAADAERRNALLSALLTAGDHGLPVRRYDPAELMAALQAAVTEGDRGRLEVAMTRAFLDYARDIQTGILVPAKVDAGIVREVPLRDPLANLAAFESGSPTAFLKNLPPKDPEYARLVKEKITLERLIATGGWGPSVPAEKLAPGASGAAVVALRDRLMAMGYLRRTATGSYDAAMENAVQEFQRHHGLEADGVAGISTIEEINVGPDVRLRSILVALERERWMNIPRGQRHIWVNLTDFSAKIVDDGKTTFATRSVIGKDVPDQRSPEFSDVMDYMVINPSWNVPRSITTKEYLPLMQRNPGAAGHLQLIDSRGRVVPRGAVNFNAYSARTFPFSMRQPPSDGNALGLVKFMFPNQWNIYLHDTPSKSLFDREVRAFSHGCIRLADPFDFAYALLAKQTDDPEGLFQGHLKTGRETVVNLEQPVPVHLVYFTAYSSAKGQMNYRRDVYGRDQRIYEALEQAGVASAPVQG</sequence>
<reference evidence="10" key="1">
    <citation type="submission" date="2020-05" db="EMBL/GenBank/DDBJ databases">
        <title>Fertoebacter nigrum gen. nov., sp. nov., a new member of the family Rhodobacteraceae.</title>
        <authorList>
            <person name="Szuroczki S."/>
            <person name="Abbaszade G."/>
            <person name="Buni D."/>
            <person name="Schumann P."/>
            <person name="Toth E."/>
        </authorList>
    </citation>
    <scope>NUCLEOTIDE SEQUENCE</scope>
    <source>
        <strain evidence="10">RG-N-1a</strain>
    </source>
</reference>
<dbReference type="SUPFAM" id="SSF47090">
    <property type="entry name" value="PGBD-like"/>
    <property type="match status" value="1"/>
</dbReference>
<dbReference type="InterPro" id="IPR002477">
    <property type="entry name" value="Peptidoglycan-bd-like"/>
</dbReference>
<keyword evidence="11" id="KW-1185">Reference proteome</keyword>
<evidence type="ECO:0000256" key="3">
    <source>
        <dbReference type="ARBA" id="ARBA00022679"/>
    </source>
</evidence>
<dbReference type="PROSITE" id="PS52029">
    <property type="entry name" value="LD_TPASE"/>
    <property type="match status" value="1"/>
</dbReference>
<evidence type="ECO:0000256" key="8">
    <source>
        <dbReference type="SAM" id="SignalP"/>
    </source>
</evidence>
<feature type="domain" description="L,D-TPase catalytic" evidence="9">
    <location>
        <begin position="295"/>
        <end position="471"/>
    </location>
</feature>
<keyword evidence="5 7" id="KW-0573">Peptidoglycan synthesis</keyword>
<dbReference type="RefSeq" id="WP_152823800.1">
    <property type="nucleotide sequence ID" value="NZ_WHUT02000001.1"/>
</dbReference>
<dbReference type="InterPro" id="IPR052905">
    <property type="entry name" value="LD-transpeptidase_YkuD-like"/>
</dbReference>
<dbReference type="GO" id="GO:0004180">
    <property type="term" value="F:carboxypeptidase activity"/>
    <property type="evidence" value="ECO:0007669"/>
    <property type="project" value="UniProtKB-ARBA"/>
</dbReference>
<feature type="signal peptide" evidence="8">
    <location>
        <begin position="1"/>
        <end position="30"/>
    </location>
</feature>
<dbReference type="InterPro" id="IPR036365">
    <property type="entry name" value="PGBD-like_sf"/>
</dbReference>
<evidence type="ECO:0000256" key="5">
    <source>
        <dbReference type="ARBA" id="ARBA00022984"/>
    </source>
</evidence>
<keyword evidence="8" id="KW-0732">Signal</keyword>
<keyword evidence="4 7" id="KW-0133">Cell shape</keyword>
<protein>
    <submittedName>
        <fullName evidence="10">L,D-transpeptidase family protein</fullName>
    </submittedName>
</protein>
<evidence type="ECO:0000256" key="1">
    <source>
        <dbReference type="ARBA" id="ARBA00004752"/>
    </source>
</evidence>
<proteinExistence type="inferred from homology"/>
<dbReference type="Pfam" id="PF03734">
    <property type="entry name" value="YkuD"/>
    <property type="match status" value="1"/>
</dbReference>
<evidence type="ECO:0000313" key="11">
    <source>
        <dbReference type="Proteomes" id="UP000484076"/>
    </source>
</evidence>
<dbReference type="PANTHER" id="PTHR41533:SF2">
    <property type="entry name" value="BLR7131 PROTEIN"/>
    <property type="match status" value="1"/>
</dbReference>
<comment type="similarity">
    <text evidence="2">Belongs to the YkuD family.</text>
</comment>
<evidence type="ECO:0000256" key="4">
    <source>
        <dbReference type="ARBA" id="ARBA00022960"/>
    </source>
</evidence>
<dbReference type="GO" id="GO:0009252">
    <property type="term" value="P:peptidoglycan biosynthetic process"/>
    <property type="evidence" value="ECO:0007669"/>
    <property type="project" value="UniProtKB-KW"/>
</dbReference>
<dbReference type="InterPro" id="IPR005490">
    <property type="entry name" value="LD_TPept_cat_dom"/>
</dbReference>
<name>A0A8X8H524_9RHOB</name>
<evidence type="ECO:0000259" key="9">
    <source>
        <dbReference type="PROSITE" id="PS52029"/>
    </source>
</evidence>
<dbReference type="CDD" id="cd16913">
    <property type="entry name" value="YkuD_like"/>
    <property type="match status" value="1"/>
</dbReference>
<dbReference type="Proteomes" id="UP000484076">
    <property type="component" value="Unassembled WGS sequence"/>
</dbReference>
<dbReference type="GO" id="GO:0008360">
    <property type="term" value="P:regulation of cell shape"/>
    <property type="evidence" value="ECO:0007669"/>
    <property type="project" value="UniProtKB-UniRule"/>
</dbReference>
<comment type="caution">
    <text evidence="10">The sequence shown here is derived from an EMBL/GenBank/DDBJ whole genome shotgun (WGS) entry which is preliminary data.</text>
</comment>
<dbReference type="AlphaFoldDB" id="A0A8X8H524"/>
<feature type="chain" id="PRO_5036493664" evidence="8">
    <location>
        <begin position="31"/>
        <end position="535"/>
    </location>
</feature>
<keyword evidence="3" id="KW-0808">Transferase</keyword>
<keyword evidence="6 7" id="KW-0961">Cell wall biogenesis/degradation</keyword>
<dbReference type="GO" id="GO:0071555">
    <property type="term" value="P:cell wall organization"/>
    <property type="evidence" value="ECO:0007669"/>
    <property type="project" value="UniProtKB-UniRule"/>
</dbReference>
<accession>A0A8X8H524</accession>
<dbReference type="InterPro" id="IPR045380">
    <property type="entry name" value="LD_TPept_scaffold_dom"/>
</dbReference>
<dbReference type="Pfam" id="PF20142">
    <property type="entry name" value="Scaffold"/>
    <property type="match status" value="1"/>
</dbReference>
<evidence type="ECO:0000313" key="10">
    <source>
        <dbReference type="EMBL" id="NUB43126.1"/>
    </source>
</evidence>
<evidence type="ECO:0000256" key="6">
    <source>
        <dbReference type="ARBA" id="ARBA00023316"/>
    </source>
</evidence>
<dbReference type="Pfam" id="PF01471">
    <property type="entry name" value="PG_binding_1"/>
    <property type="match status" value="1"/>
</dbReference>
<dbReference type="PANTHER" id="PTHR41533">
    <property type="entry name" value="L,D-TRANSPEPTIDASE HI_1667-RELATED"/>
    <property type="match status" value="1"/>
</dbReference>
<dbReference type="InterPro" id="IPR036366">
    <property type="entry name" value="PGBDSf"/>
</dbReference>
<gene>
    <name evidence="10" type="ORF">GEU84_001915</name>
</gene>
<dbReference type="EMBL" id="WHUT02000001">
    <property type="protein sequence ID" value="NUB43126.1"/>
    <property type="molecule type" value="Genomic_DNA"/>
</dbReference>
<dbReference type="GO" id="GO:0016740">
    <property type="term" value="F:transferase activity"/>
    <property type="evidence" value="ECO:0007669"/>
    <property type="project" value="UniProtKB-KW"/>
</dbReference>
<evidence type="ECO:0000256" key="2">
    <source>
        <dbReference type="ARBA" id="ARBA00005992"/>
    </source>
</evidence>
<evidence type="ECO:0000256" key="7">
    <source>
        <dbReference type="PROSITE-ProRule" id="PRU01373"/>
    </source>
</evidence>
<dbReference type="InterPro" id="IPR038063">
    <property type="entry name" value="Transpep_catalytic_dom"/>
</dbReference>
<dbReference type="Gene3D" id="2.40.440.10">
    <property type="entry name" value="L,D-transpeptidase catalytic domain-like"/>
    <property type="match status" value="1"/>
</dbReference>
<dbReference type="Gene3D" id="1.10.101.10">
    <property type="entry name" value="PGBD-like superfamily/PGBD"/>
    <property type="match status" value="1"/>
</dbReference>
<feature type="active site" description="Nucleophile" evidence="7">
    <location>
        <position position="446"/>
    </location>
</feature>
<feature type="active site" description="Proton donor/acceptor" evidence="7">
    <location>
        <position position="427"/>
    </location>
</feature>
<comment type="pathway">
    <text evidence="1 7">Cell wall biogenesis; peptidoglycan biosynthesis.</text>
</comment>
<organism evidence="10 11">
    <name type="scientific">Fertoeibacter niger</name>
    <dbReference type="NCBI Taxonomy" id="2656921"/>
    <lineage>
        <taxon>Bacteria</taxon>
        <taxon>Pseudomonadati</taxon>
        <taxon>Pseudomonadota</taxon>
        <taxon>Alphaproteobacteria</taxon>
        <taxon>Rhodobacterales</taxon>
        <taxon>Paracoccaceae</taxon>
        <taxon>Fertoeibacter</taxon>
    </lineage>
</organism>
<dbReference type="SUPFAM" id="SSF141523">
    <property type="entry name" value="L,D-transpeptidase catalytic domain-like"/>
    <property type="match status" value="1"/>
</dbReference>